<dbReference type="EMBL" id="JABCLB010001865">
    <property type="protein sequence ID" value="NMU84545.1"/>
    <property type="molecule type" value="Genomic_DNA"/>
</dbReference>
<evidence type="ECO:0000313" key="5">
    <source>
        <dbReference type="Proteomes" id="UP000518904"/>
    </source>
</evidence>
<comment type="caution">
    <text evidence="4">The sequence shown here is derived from an EMBL/GenBank/DDBJ whole genome shotgun (WGS) entry which is preliminary data.</text>
</comment>
<organism evidence="4 5">
    <name type="scientific">Vibrio parahaemolyticus</name>
    <dbReference type="NCBI Taxonomy" id="670"/>
    <lineage>
        <taxon>Bacteria</taxon>
        <taxon>Pseudomonadati</taxon>
        <taxon>Pseudomonadota</taxon>
        <taxon>Gammaproteobacteria</taxon>
        <taxon>Vibrionales</taxon>
        <taxon>Vibrionaceae</taxon>
        <taxon>Vibrio</taxon>
    </lineage>
</organism>
<evidence type="ECO:0000256" key="3">
    <source>
        <dbReference type="ARBA" id="ARBA00023237"/>
    </source>
</evidence>
<dbReference type="Gene3D" id="2.40.170.20">
    <property type="entry name" value="TonB-dependent receptor, beta-barrel domain"/>
    <property type="match status" value="1"/>
</dbReference>
<evidence type="ECO:0000256" key="1">
    <source>
        <dbReference type="ARBA" id="ARBA00004442"/>
    </source>
</evidence>
<comment type="subcellular location">
    <subcellularLocation>
        <location evidence="1">Cell outer membrane</location>
    </subcellularLocation>
</comment>
<dbReference type="AlphaFoldDB" id="A0A7Y0SJG2"/>
<feature type="non-terminal residue" evidence="4">
    <location>
        <position position="1"/>
    </location>
</feature>
<keyword evidence="4" id="KW-0675">Receptor</keyword>
<feature type="non-terminal residue" evidence="4">
    <location>
        <position position="77"/>
    </location>
</feature>
<dbReference type="Proteomes" id="UP000518904">
    <property type="component" value="Unassembled WGS sequence"/>
</dbReference>
<protein>
    <submittedName>
        <fullName evidence="4">TonB-dependent receptor</fullName>
    </submittedName>
</protein>
<evidence type="ECO:0000256" key="2">
    <source>
        <dbReference type="ARBA" id="ARBA00023136"/>
    </source>
</evidence>
<dbReference type="InterPro" id="IPR036942">
    <property type="entry name" value="Beta-barrel_TonB_sf"/>
</dbReference>
<keyword evidence="3" id="KW-0998">Cell outer membrane</keyword>
<accession>A0A7Y0SJG2</accession>
<proteinExistence type="predicted"/>
<evidence type="ECO:0000313" key="4">
    <source>
        <dbReference type="EMBL" id="NMU84545.1"/>
    </source>
</evidence>
<gene>
    <name evidence="4" type="ORF">HKB16_16880</name>
</gene>
<keyword evidence="2" id="KW-0472">Membrane</keyword>
<sequence length="77" mass="8792">AKLSYSSEDNSFSEHVALAKRFGSTEALVAFTRRDGAELQNFSKAPYDNYSVDNQDYYKNDLLVKLQSQLNDAHRLE</sequence>
<name>A0A7Y0SJG2_VIBPH</name>
<reference evidence="4 5" key="1">
    <citation type="submission" date="2020-04" db="EMBL/GenBank/DDBJ databases">
        <title>Whole-genome sequencing of Vibrio spp. from China reveals different genetic environments of blaCTX-M-14 among diverse lineages.</title>
        <authorList>
            <person name="Zheng Z."/>
            <person name="Ye L."/>
            <person name="Chen S."/>
        </authorList>
    </citation>
    <scope>NUCLEOTIDE SEQUENCE [LARGE SCALE GENOMIC DNA]</scope>
    <source>
        <strain evidence="4 5">Vb0551</strain>
    </source>
</reference>
<dbReference type="GO" id="GO:0009279">
    <property type="term" value="C:cell outer membrane"/>
    <property type="evidence" value="ECO:0007669"/>
    <property type="project" value="UniProtKB-SubCell"/>
</dbReference>